<dbReference type="InterPro" id="IPR036514">
    <property type="entry name" value="SGNH_hydro_sf"/>
</dbReference>
<feature type="domain" description="SGNH hydrolase-type esterase" evidence="3">
    <location>
        <begin position="699"/>
        <end position="874"/>
    </location>
</feature>
<evidence type="ECO:0008006" key="7">
    <source>
        <dbReference type="Google" id="ProtNLM"/>
    </source>
</evidence>
<accession>A0AAE0BBM4</accession>
<keyword evidence="2" id="KW-0472">Membrane</keyword>
<dbReference type="InterPro" id="IPR051532">
    <property type="entry name" value="Ester_Hydrolysis_Enzymes"/>
</dbReference>
<keyword evidence="6" id="KW-1185">Reference proteome</keyword>
<feature type="transmembrane region" description="Helical" evidence="2">
    <location>
        <begin position="46"/>
        <end position="68"/>
    </location>
</feature>
<dbReference type="PANTHER" id="PTHR30383:SF29">
    <property type="entry name" value="SGNH HYDROLASE-TYPE ESTERASE DOMAIN-CONTAINING PROTEIN"/>
    <property type="match status" value="1"/>
</dbReference>
<proteinExistence type="predicted"/>
<gene>
    <name evidence="5" type="ORF">CYMTET_56261</name>
</gene>
<evidence type="ECO:0000259" key="4">
    <source>
        <dbReference type="Pfam" id="PF14607"/>
    </source>
</evidence>
<evidence type="ECO:0000256" key="2">
    <source>
        <dbReference type="SAM" id="Phobius"/>
    </source>
</evidence>
<protein>
    <recommendedName>
        <fullName evidence="7">SGNH hydrolase-type esterase domain-containing protein</fullName>
    </recommendedName>
</protein>
<dbReference type="Pfam" id="PF14607">
    <property type="entry name" value="GxDLY"/>
    <property type="match status" value="2"/>
</dbReference>
<dbReference type="PANTHER" id="PTHR30383">
    <property type="entry name" value="THIOESTERASE 1/PROTEASE 1/LYSOPHOSPHOLIPASE L1"/>
    <property type="match status" value="1"/>
</dbReference>
<evidence type="ECO:0000313" key="6">
    <source>
        <dbReference type="Proteomes" id="UP001190700"/>
    </source>
</evidence>
<keyword evidence="2" id="KW-0812">Transmembrane</keyword>
<feature type="domain" description="SGNH hydrolase-type esterase" evidence="3">
    <location>
        <begin position="278"/>
        <end position="462"/>
    </location>
</feature>
<feature type="domain" description="SGNH hydrolase-type esterase N-terminal" evidence="4">
    <location>
        <begin position="529"/>
        <end position="677"/>
    </location>
</feature>
<dbReference type="InterPro" id="IPR032740">
    <property type="entry name" value="GxDLY"/>
</dbReference>
<dbReference type="SUPFAM" id="SSF52266">
    <property type="entry name" value="SGNH hydrolase"/>
    <property type="match status" value="2"/>
</dbReference>
<dbReference type="AlphaFoldDB" id="A0AAE0BBM4"/>
<sequence length="883" mass="97081">MRSELRALRPLAGVPAEFAHSREQRVTHSENGCAGNQQKNGQYSQLWFYSVLAFCAAALAFACFHATVGIKSSQAEVDSDPKAFTAVEPKTLESQVLQTREVVSGMSTSPNMHTLNTLWTDATELGLYGTGFAPTGKLSPYDRLPEGAWATVNGAVWSLSRDSAGMFVQFLSNASIIHLNASYLYESSTNWHFPSTGLAGLDLYAWAPANATWRWVATTQDNRFHPFGRTNSLHTFRRASLLVKYRLHLPLYNGLRRLQLSGSGGVLVPDAEYSSPPPIVWYGTSVTQGAVASRPGMAFTNSLSRSLGREVLNFGFSGSGKMELGVAHWLRQIAAAAFVIDCNWNMDSSLIANRTVPLVRYLREVHSTTPIILAEDTTNGEAWAVPHAAAAQEARRAALRGAYEELLAAGDAAVYYIRGIDLFSFPPSVAEDPQHLISPTADRCHPTDLGMLAIAAHYERVLPAILGNKTTLPQWRSVTTPQHDAVSPDRPRSATEEDPAAHSWHREALAALARESDRHDSTSDMISWRWTDAQHELGAMGRAFDDTASYYDRLPRAAERTVRADVWLLSRHPAGMAIPFVTSASALAINYTLGDSAAPLWNMPMSATAGADLHAFDEAAGEYRYVATLHKFPPRAGESFAYQLVSGLSPAPPLGRRFLLFLPLRTQTLHVAIGTPHGEGELRRDPVFSSDGISFEARKPIVWYGTGITQGGAVSRPGAAYTNLLSCALGRWILNFGFTDNGEMELDVAAYLAELQPALFVIDCLANMNATLITKRTAPFVHFLRSQHPETPILLVTGTTYGSHWLDHESNDVKWRALLSEYNKLVAQGYTRLHLLENSHDQLFARNELINPTVEGIHPSDLGHREIATFYTRYLPNLLQDDA</sequence>
<organism evidence="5 6">
    <name type="scientific">Cymbomonas tetramitiformis</name>
    <dbReference type="NCBI Taxonomy" id="36881"/>
    <lineage>
        <taxon>Eukaryota</taxon>
        <taxon>Viridiplantae</taxon>
        <taxon>Chlorophyta</taxon>
        <taxon>Pyramimonadophyceae</taxon>
        <taxon>Pyramimonadales</taxon>
        <taxon>Pyramimonadaceae</taxon>
        <taxon>Cymbomonas</taxon>
    </lineage>
</organism>
<feature type="domain" description="SGNH hydrolase-type esterase N-terminal" evidence="4">
    <location>
        <begin position="119"/>
        <end position="260"/>
    </location>
</feature>
<feature type="region of interest" description="Disordered" evidence="1">
    <location>
        <begin position="476"/>
        <end position="501"/>
    </location>
</feature>
<comment type="caution">
    <text evidence="5">The sequence shown here is derived from an EMBL/GenBank/DDBJ whole genome shotgun (WGS) entry which is preliminary data.</text>
</comment>
<dbReference type="Gene3D" id="2.60.120.260">
    <property type="entry name" value="Galactose-binding domain-like"/>
    <property type="match status" value="2"/>
</dbReference>
<dbReference type="Gene3D" id="3.40.50.1110">
    <property type="entry name" value="SGNH hydrolase"/>
    <property type="match status" value="2"/>
</dbReference>
<name>A0AAE0BBM4_9CHLO</name>
<dbReference type="Proteomes" id="UP001190700">
    <property type="component" value="Unassembled WGS sequence"/>
</dbReference>
<evidence type="ECO:0000259" key="3">
    <source>
        <dbReference type="Pfam" id="PF14606"/>
    </source>
</evidence>
<evidence type="ECO:0000256" key="1">
    <source>
        <dbReference type="SAM" id="MobiDB-lite"/>
    </source>
</evidence>
<keyword evidence="2" id="KW-1133">Transmembrane helix</keyword>
<dbReference type="InterPro" id="IPR013830">
    <property type="entry name" value="SGNH_hydro"/>
</dbReference>
<dbReference type="EMBL" id="LGRX02035711">
    <property type="protein sequence ID" value="KAK3233447.1"/>
    <property type="molecule type" value="Genomic_DNA"/>
</dbReference>
<reference evidence="5 6" key="1">
    <citation type="journal article" date="2015" name="Genome Biol. Evol.">
        <title>Comparative Genomics of a Bacterivorous Green Alga Reveals Evolutionary Causalities and Consequences of Phago-Mixotrophic Mode of Nutrition.</title>
        <authorList>
            <person name="Burns J.A."/>
            <person name="Paasch A."/>
            <person name="Narechania A."/>
            <person name="Kim E."/>
        </authorList>
    </citation>
    <scope>NUCLEOTIDE SEQUENCE [LARGE SCALE GENOMIC DNA]</scope>
    <source>
        <strain evidence="5 6">PLY_AMNH</strain>
    </source>
</reference>
<feature type="compositionally biased region" description="Basic and acidic residues" evidence="1">
    <location>
        <begin position="486"/>
        <end position="495"/>
    </location>
</feature>
<dbReference type="Pfam" id="PF14606">
    <property type="entry name" value="Lipase_GDSL_3"/>
    <property type="match status" value="2"/>
</dbReference>
<evidence type="ECO:0000313" key="5">
    <source>
        <dbReference type="EMBL" id="KAK3233447.1"/>
    </source>
</evidence>